<dbReference type="AlphaFoldDB" id="A0A9C7QP90"/>
<feature type="transmembrane region" description="Helical" evidence="1">
    <location>
        <begin position="307"/>
        <end position="325"/>
    </location>
</feature>
<protein>
    <recommendedName>
        <fullName evidence="4">Wzy</fullName>
    </recommendedName>
</protein>
<feature type="transmembrane region" description="Helical" evidence="1">
    <location>
        <begin position="229"/>
        <end position="258"/>
    </location>
</feature>
<name>A0A9C7QP90_CITAM</name>
<dbReference type="EMBL" id="DACYAJ020000015">
    <property type="protein sequence ID" value="HCD1256110.1"/>
    <property type="molecule type" value="Genomic_DNA"/>
</dbReference>
<feature type="transmembrane region" description="Helical" evidence="1">
    <location>
        <begin position="184"/>
        <end position="209"/>
    </location>
</feature>
<feature type="transmembrane region" description="Helical" evidence="1">
    <location>
        <begin position="98"/>
        <end position="118"/>
    </location>
</feature>
<accession>A0A9C7QP90</accession>
<proteinExistence type="predicted"/>
<feature type="transmembrane region" description="Helical" evidence="1">
    <location>
        <begin position="156"/>
        <end position="177"/>
    </location>
</feature>
<reference evidence="2" key="1">
    <citation type="journal article" date="2018" name="Genome Biol.">
        <title>SKESA: strategic k-mer extension for scrupulous assemblies.</title>
        <authorList>
            <person name="Souvorov A."/>
            <person name="Agarwala R."/>
            <person name="Lipman D.J."/>
        </authorList>
    </citation>
    <scope>NUCLEOTIDE SEQUENCE</scope>
    <source>
        <strain evidence="2">CAV1698</strain>
    </source>
</reference>
<feature type="transmembrane region" description="Helical" evidence="1">
    <location>
        <begin position="43"/>
        <end position="60"/>
    </location>
</feature>
<dbReference type="Proteomes" id="UP000862426">
    <property type="component" value="Unassembled WGS sequence"/>
</dbReference>
<feature type="transmembrane region" description="Helical" evidence="1">
    <location>
        <begin position="66"/>
        <end position="86"/>
    </location>
</feature>
<gene>
    <name evidence="2" type="ORF">JD854_RS13775</name>
</gene>
<evidence type="ECO:0000313" key="2">
    <source>
        <dbReference type="EMBL" id="HCD1256110.1"/>
    </source>
</evidence>
<reference evidence="2" key="2">
    <citation type="submission" date="2022-05" db="EMBL/GenBank/DDBJ databases">
        <authorList>
            <consortium name="NCBI Pathogen Detection Project"/>
        </authorList>
    </citation>
    <scope>NUCLEOTIDE SEQUENCE</scope>
    <source>
        <strain evidence="2">CAV1698</strain>
    </source>
</reference>
<evidence type="ECO:0000256" key="1">
    <source>
        <dbReference type="SAM" id="Phobius"/>
    </source>
</evidence>
<organism evidence="2 3">
    <name type="scientific">Citrobacter amalonaticus</name>
    <dbReference type="NCBI Taxonomy" id="35703"/>
    <lineage>
        <taxon>Bacteria</taxon>
        <taxon>Pseudomonadati</taxon>
        <taxon>Pseudomonadota</taxon>
        <taxon>Gammaproteobacteria</taxon>
        <taxon>Enterobacterales</taxon>
        <taxon>Enterobacteriaceae</taxon>
        <taxon>Citrobacter</taxon>
    </lineage>
</organism>
<feature type="transmembrane region" description="Helical" evidence="1">
    <location>
        <begin position="12"/>
        <end position="31"/>
    </location>
</feature>
<keyword evidence="1" id="KW-1133">Transmembrane helix</keyword>
<feature type="transmembrane region" description="Helical" evidence="1">
    <location>
        <begin position="332"/>
        <end position="349"/>
    </location>
</feature>
<sequence length="383" mass="43571">MAVYFGMFDLTILNTPNSLGQLITLVILLATNLPQINKFIYKPFMVFIAYFVMGLILSLYHGESSYHYVFVIIKTGLIILNSLIIAHLLINYVNAKEIVNFIFVVFLIQTLSLLLYSVDLYQAFRGFFLSARSDHLFDNFGTSYWYRDATLSNQGYSGYALGALPLVIIAVHSIMMTRVISFKYIVAVISCGLGVAIAMVNGRSVFLFIPLYMLYLSLRPRELLLSYKIFPVLLLISMLVIIALTYFNISSSFVLAFFEQKGSSYGIDSVDDLMKNHTILHFEVTMFGIGKYLLSDGSAFVRSDIGFYRQLGVGGIILVLFYIFSIYYSIRLVTYGRMAFFLLVILLLSNFKQEAYNNSMLMYGVFILAAYLRVHDKLRNVTI</sequence>
<keyword evidence="1" id="KW-0812">Transmembrane</keyword>
<comment type="caution">
    <text evidence="2">The sequence shown here is derived from an EMBL/GenBank/DDBJ whole genome shotgun (WGS) entry which is preliminary data.</text>
</comment>
<keyword evidence="1" id="KW-0472">Membrane</keyword>
<evidence type="ECO:0008006" key="4">
    <source>
        <dbReference type="Google" id="ProtNLM"/>
    </source>
</evidence>
<evidence type="ECO:0000313" key="3">
    <source>
        <dbReference type="Proteomes" id="UP000862426"/>
    </source>
</evidence>